<keyword evidence="5" id="KW-1185">Reference proteome</keyword>
<dbReference type="PANTHER" id="PTHR11439:SF440">
    <property type="entry name" value="INTEGRASE CATALYTIC DOMAIN-CONTAINING PROTEIN"/>
    <property type="match status" value="1"/>
</dbReference>
<dbReference type="OrthoDB" id="3344688at2759"/>
<name>A0A4S4LPF2_9AGAM</name>
<dbReference type="InterPro" id="IPR036397">
    <property type="entry name" value="RNaseH_sf"/>
</dbReference>
<proteinExistence type="predicted"/>
<dbReference type="AlphaFoldDB" id="A0A4S4LPF2"/>
<reference evidence="4 5" key="1">
    <citation type="submission" date="2019-02" db="EMBL/GenBank/DDBJ databases">
        <title>Genome sequencing of the rare red list fungi Bondarzewia mesenterica.</title>
        <authorList>
            <person name="Buettner E."/>
            <person name="Kellner H."/>
        </authorList>
    </citation>
    <scope>NUCLEOTIDE SEQUENCE [LARGE SCALE GENOMIC DNA]</scope>
    <source>
        <strain evidence="4 5">DSM 108281</strain>
    </source>
</reference>
<evidence type="ECO:0000313" key="4">
    <source>
        <dbReference type="EMBL" id="THH13391.1"/>
    </source>
</evidence>
<protein>
    <recommendedName>
        <fullName evidence="3">Integrase catalytic domain-containing protein</fullName>
    </recommendedName>
</protein>
<keyword evidence="1" id="KW-0694">RNA-binding</keyword>
<dbReference type="CDD" id="cd09272">
    <property type="entry name" value="RNase_HI_RT_Ty1"/>
    <property type="match status" value="1"/>
</dbReference>
<dbReference type="GO" id="GO:0003723">
    <property type="term" value="F:RNA binding"/>
    <property type="evidence" value="ECO:0007669"/>
    <property type="project" value="UniProtKB-KW"/>
</dbReference>
<sequence length="853" mass="95005">MHRDQKIGTLCSDRGGEYEDEDFNCHLKANGTRHELTVHDSPQQNGRAECLNGTLVTCAIAMLLQAGLPKFLWAEAINHCVWVWNRTGTRALAGKTPVEAATGRRPDLRDLHEWGCRVWVKVEGRGKLDAKADEGHFVGYDAQSKGYRIYWPSKRHVSVEHNVVFMEEKGRTGEDTVLVEGEPVDFGTPNVSLTPPMHDASSRSSSTPAPFTSAPSSLRDDTAADSEGEHAATPHVPSSSSDIHPTVIPSSISVADDDLFVEDDAPKLAGRQHRETRPSEYVHHLQRGEGVASGLPISLFPGVSPTGGFAGMVEVVDDEDEGTTFWDDVRAQDVEHALATRVTDSHEPRNVTEARRGSDWSHWEAAMKTELGMIEKLGTWELVDRPSDANVVGSKWVFKIKRGADGEIIKYKARLVAQGFTQVPGIDYSDTFAPVAKLESIRALLAIAARNDWEIHQMDVKNAYLNGDLEETIFMEQPPGFTTPGAAEKVCHLFKTIYGLKQSSRRWYKKLCDAFLKLGFTRCSVDHGVFWKCVGKDILVIAASVDDLAIFSSALRLLESLKDELNKAFEMTDLGEISWLLGIEIRRDQKARTVALSQRAFIDTIVSRFNLENAKPLSTPLDPSFPLNKTQCPSTPRQYEEMRGVPFQEAIGSVMYAARRTRPDIAFSVTYLSQFMQNPGKAHWEGVKRVLRYLKGTREKWLVFGEKDSGLEGFSDADWASQEHRHSISGYVFLLDGGAVSWSAKKQPIVALSSTEAEYIAMMHAAKEAFWLDTLFRDIFGSPLTSPIPLNCDNQSAIALARDNAFHARTKHIDICYHFIREAVNAERITLPYCPTDDMAADIFYEMSRSPEG</sequence>
<feature type="compositionally biased region" description="Low complexity" evidence="2">
    <location>
        <begin position="202"/>
        <end position="217"/>
    </location>
</feature>
<dbReference type="InterPro" id="IPR057670">
    <property type="entry name" value="SH3_retrovirus"/>
</dbReference>
<dbReference type="SUPFAM" id="SSF53098">
    <property type="entry name" value="Ribonuclease H-like"/>
    <property type="match status" value="1"/>
</dbReference>
<organism evidence="4 5">
    <name type="scientific">Bondarzewia mesenterica</name>
    <dbReference type="NCBI Taxonomy" id="1095465"/>
    <lineage>
        <taxon>Eukaryota</taxon>
        <taxon>Fungi</taxon>
        <taxon>Dikarya</taxon>
        <taxon>Basidiomycota</taxon>
        <taxon>Agaricomycotina</taxon>
        <taxon>Agaricomycetes</taxon>
        <taxon>Russulales</taxon>
        <taxon>Bondarzewiaceae</taxon>
        <taxon>Bondarzewia</taxon>
    </lineage>
</organism>
<feature type="region of interest" description="Disordered" evidence="2">
    <location>
        <begin position="174"/>
        <end position="248"/>
    </location>
</feature>
<dbReference type="PANTHER" id="PTHR11439">
    <property type="entry name" value="GAG-POL-RELATED RETROTRANSPOSON"/>
    <property type="match status" value="1"/>
</dbReference>
<dbReference type="InterPro" id="IPR043502">
    <property type="entry name" value="DNA/RNA_pol_sf"/>
</dbReference>
<feature type="compositionally biased region" description="Polar residues" evidence="2">
    <location>
        <begin position="236"/>
        <end position="248"/>
    </location>
</feature>
<dbReference type="InterPro" id="IPR012337">
    <property type="entry name" value="RNaseH-like_sf"/>
</dbReference>
<dbReference type="EMBL" id="SGPL01000358">
    <property type="protein sequence ID" value="THH13391.1"/>
    <property type="molecule type" value="Genomic_DNA"/>
</dbReference>
<dbReference type="Gene3D" id="3.30.420.10">
    <property type="entry name" value="Ribonuclease H-like superfamily/Ribonuclease H"/>
    <property type="match status" value="1"/>
</dbReference>
<evidence type="ECO:0000256" key="2">
    <source>
        <dbReference type="SAM" id="MobiDB-lite"/>
    </source>
</evidence>
<dbReference type="Proteomes" id="UP000310158">
    <property type="component" value="Unassembled WGS sequence"/>
</dbReference>
<feature type="domain" description="Integrase catalytic" evidence="3">
    <location>
        <begin position="1"/>
        <end position="105"/>
    </location>
</feature>
<evidence type="ECO:0000259" key="3">
    <source>
        <dbReference type="PROSITE" id="PS50994"/>
    </source>
</evidence>
<evidence type="ECO:0000256" key="1">
    <source>
        <dbReference type="ARBA" id="ARBA00022884"/>
    </source>
</evidence>
<comment type="caution">
    <text evidence="4">The sequence shown here is derived from an EMBL/GenBank/DDBJ whole genome shotgun (WGS) entry which is preliminary data.</text>
</comment>
<dbReference type="SUPFAM" id="SSF56672">
    <property type="entry name" value="DNA/RNA polymerases"/>
    <property type="match status" value="1"/>
</dbReference>
<dbReference type="Pfam" id="PF25597">
    <property type="entry name" value="SH3_retrovirus"/>
    <property type="match status" value="1"/>
</dbReference>
<accession>A0A4S4LPF2</accession>
<feature type="compositionally biased region" description="Basic and acidic residues" evidence="2">
    <location>
        <begin position="218"/>
        <end position="232"/>
    </location>
</feature>
<dbReference type="InterPro" id="IPR001584">
    <property type="entry name" value="Integrase_cat-core"/>
</dbReference>
<dbReference type="Pfam" id="PF07727">
    <property type="entry name" value="RVT_2"/>
    <property type="match status" value="1"/>
</dbReference>
<dbReference type="GO" id="GO:0015074">
    <property type="term" value="P:DNA integration"/>
    <property type="evidence" value="ECO:0007669"/>
    <property type="project" value="InterPro"/>
</dbReference>
<evidence type="ECO:0000313" key="5">
    <source>
        <dbReference type="Proteomes" id="UP000310158"/>
    </source>
</evidence>
<dbReference type="InterPro" id="IPR013103">
    <property type="entry name" value="RVT_2"/>
</dbReference>
<dbReference type="PROSITE" id="PS50994">
    <property type="entry name" value="INTEGRASE"/>
    <property type="match status" value="1"/>
</dbReference>
<gene>
    <name evidence="4" type="ORF">EW146_g6815</name>
</gene>
<dbReference type="GO" id="GO:0005634">
    <property type="term" value="C:nucleus"/>
    <property type="evidence" value="ECO:0007669"/>
    <property type="project" value="UniProtKB-ARBA"/>
</dbReference>